<dbReference type="PANTHER" id="PTHR45902:SF4">
    <property type="entry name" value="G-PROTEIN COUPLED RECEPTORS FAMILY 2 PROFILE 2 DOMAIN-CONTAINING PROTEIN"/>
    <property type="match status" value="1"/>
</dbReference>
<dbReference type="Proteomes" id="UP000677228">
    <property type="component" value="Unassembled WGS sequence"/>
</dbReference>
<keyword evidence="4 5" id="KW-0472">Membrane</keyword>
<gene>
    <name evidence="7" type="ORF">OVA965_LOCUS23952</name>
    <name evidence="8" type="ORF">TMI583_LOCUS24672</name>
</gene>
<dbReference type="GO" id="GO:0004930">
    <property type="term" value="F:G protein-coupled receptor activity"/>
    <property type="evidence" value="ECO:0007669"/>
    <property type="project" value="InterPro"/>
</dbReference>
<name>A0A8S2NP64_9BILA</name>
<dbReference type="GO" id="GO:0016020">
    <property type="term" value="C:membrane"/>
    <property type="evidence" value="ECO:0007669"/>
    <property type="project" value="UniProtKB-SubCell"/>
</dbReference>
<keyword evidence="2 5" id="KW-0812">Transmembrane</keyword>
<dbReference type="CDD" id="cd15039">
    <property type="entry name" value="7tmB3_Methuselah-like"/>
    <property type="match status" value="1"/>
</dbReference>
<feature type="transmembrane region" description="Helical" evidence="5">
    <location>
        <begin position="736"/>
        <end position="757"/>
    </location>
</feature>
<dbReference type="PANTHER" id="PTHR45902">
    <property type="entry name" value="LATROPHILIN RECEPTOR-LIKE PROTEIN A"/>
    <property type="match status" value="1"/>
</dbReference>
<dbReference type="PROSITE" id="PS50261">
    <property type="entry name" value="G_PROTEIN_RECEP_F2_4"/>
    <property type="match status" value="1"/>
</dbReference>
<evidence type="ECO:0000313" key="7">
    <source>
        <dbReference type="EMBL" id="CAF1200254.1"/>
    </source>
</evidence>
<evidence type="ECO:0000313" key="8">
    <source>
        <dbReference type="EMBL" id="CAF4010298.1"/>
    </source>
</evidence>
<proteinExistence type="predicted"/>
<keyword evidence="3 5" id="KW-1133">Transmembrane helix</keyword>
<dbReference type="InterPro" id="IPR017981">
    <property type="entry name" value="GPCR_2-like_7TM"/>
</dbReference>
<feature type="transmembrane region" description="Helical" evidence="5">
    <location>
        <begin position="800"/>
        <end position="821"/>
    </location>
</feature>
<reference evidence="8" key="1">
    <citation type="submission" date="2021-02" db="EMBL/GenBank/DDBJ databases">
        <authorList>
            <person name="Nowell W R."/>
        </authorList>
    </citation>
    <scope>NUCLEOTIDE SEQUENCE</scope>
</reference>
<accession>A0A8S2NP64</accession>
<dbReference type="InterPro" id="IPR053231">
    <property type="entry name" value="GPCR_LN-TM7"/>
</dbReference>
<dbReference type="Pfam" id="PF00002">
    <property type="entry name" value="7tm_2"/>
    <property type="match status" value="1"/>
</dbReference>
<evidence type="ECO:0000256" key="4">
    <source>
        <dbReference type="ARBA" id="ARBA00023136"/>
    </source>
</evidence>
<evidence type="ECO:0000313" key="9">
    <source>
        <dbReference type="Proteomes" id="UP000682733"/>
    </source>
</evidence>
<feature type="non-terminal residue" evidence="8">
    <location>
        <position position="1062"/>
    </location>
</feature>
<dbReference type="Proteomes" id="UP000682733">
    <property type="component" value="Unassembled WGS sequence"/>
</dbReference>
<evidence type="ECO:0000259" key="6">
    <source>
        <dbReference type="PROSITE" id="PS50261"/>
    </source>
</evidence>
<evidence type="ECO:0000256" key="5">
    <source>
        <dbReference type="SAM" id="Phobius"/>
    </source>
</evidence>
<feature type="transmembrane region" description="Helical" evidence="5">
    <location>
        <begin position="889"/>
        <end position="912"/>
    </location>
</feature>
<dbReference type="GO" id="GO:0007166">
    <property type="term" value="P:cell surface receptor signaling pathway"/>
    <property type="evidence" value="ECO:0007669"/>
    <property type="project" value="InterPro"/>
</dbReference>
<evidence type="ECO:0000256" key="2">
    <source>
        <dbReference type="ARBA" id="ARBA00022692"/>
    </source>
</evidence>
<dbReference type="InterPro" id="IPR000832">
    <property type="entry name" value="GPCR_2_secretin-like"/>
</dbReference>
<comment type="subcellular location">
    <subcellularLocation>
        <location evidence="1">Membrane</location>
        <topology evidence="1">Multi-pass membrane protein</topology>
    </subcellularLocation>
</comment>
<feature type="domain" description="G-protein coupled receptors family 2 profile 2" evidence="6">
    <location>
        <begin position="628"/>
        <end position="914"/>
    </location>
</feature>
<evidence type="ECO:0000256" key="3">
    <source>
        <dbReference type="ARBA" id="ARBA00022989"/>
    </source>
</evidence>
<dbReference type="Gene3D" id="1.20.1070.10">
    <property type="entry name" value="Rhodopsin 7-helix transmembrane proteins"/>
    <property type="match status" value="1"/>
</dbReference>
<feature type="transmembrane region" description="Helical" evidence="5">
    <location>
        <begin position="691"/>
        <end position="715"/>
    </location>
</feature>
<dbReference type="EMBL" id="CAJNOK010014228">
    <property type="protein sequence ID" value="CAF1200254.1"/>
    <property type="molecule type" value="Genomic_DNA"/>
</dbReference>
<dbReference type="AlphaFoldDB" id="A0A8S2NP64"/>
<organism evidence="8 9">
    <name type="scientific">Didymodactylos carnosus</name>
    <dbReference type="NCBI Taxonomy" id="1234261"/>
    <lineage>
        <taxon>Eukaryota</taxon>
        <taxon>Metazoa</taxon>
        <taxon>Spiralia</taxon>
        <taxon>Gnathifera</taxon>
        <taxon>Rotifera</taxon>
        <taxon>Eurotatoria</taxon>
        <taxon>Bdelloidea</taxon>
        <taxon>Philodinida</taxon>
        <taxon>Philodinidae</taxon>
        <taxon>Didymodactylos</taxon>
    </lineage>
</organism>
<protein>
    <recommendedName>
        <fullName evidence="6">G-protein coupled receptors family 2 profile 2 domain-containing protein</fullName>
    </recommendedName>
</protein>
<sequence>LLINIEITLTFDLNQSEQLNSNLSIIENFESVSSISHQTLEISNINDYWFTTSDNDYELQLLDNDDKMNTAKSNLFDIFTQDEYDNAHNTFVSIKRSSNEHIKKRVNTKKKNIGSMKRAAPQSLLLLMNFKDDGTTAFVIMQGNQIVYRDNGLCKYGQIFEPSTGVCRELFCQQNSILNGTGCVMDNNTNENDFKRMSDIDLSLTLIIHSAENSSSLPEQKMEVDIDDTNIVGQFLFVKPTIKQNNKTCGDWISLFHDSIADYLNIDHDRITKLRYEIDRNNITSNSEIKENRPKRYNSYVDQNTNLSDIREQRSSLFKNEINNELIKKPVATVNFYFTVKDRNETDDKKDNLQVVNELLIASEHRLEISLCQNYTSNVETLSILSDKNKTTTEWCPEPDHVYPTNTATLNVRQGTSGEVEYYVYVPELETNYTLGDYNLVFLVSADGTQPSHTNHGNKNYQTKRNSEILNQKLEEVFVSALSSSDYGSLLLHMQSHMSSIQHESESVISRLRSQIQYVKTITTTTVKMTTTSSKTTGNTQSDEVVKFFQVCNRAPKIVQACPDNQVMRIAWCEFDKFINRTIKNRRTGKLFTNREYQYDPYMHDLYINVCKYTAKTSATISISEKAPGFVTMVATLLSIFALTSTLLTYYLFSVLRNLPGWNTINLTLALILAEILFLVQSILLTTRPSICLLMALGTHYFFLASFFWMNVMAFDLWQTFHKGFSLYISETRERLPFYALYAWGSPITIVLIGVILDAKNARVKPCYGRFFRGCYDVCFRTRYNIPLQGCWIESALMRLLLFGVPLAIILIINFIFYALTVRNIRRNLKKVRVQVQRKFKNKKQIVPGEHDVKIYTRMMAITGFGWTIGFINWALPDNQKGFIDMLSVIFQYLYILLNATTGIFIFAVFVCNRRVLLLYYRLIQKSSQIIASFFKERMNNLSLCWKQMGNEICFRQQQDNQCPQREIIQQNNNLQNATHTHLLAQKSVGSTATYRTWLSSQNSLLSADVIDFSRTNSEKNLQSLPMSQIVTITEDISLDSKTDEQEEQQNFTRKTNVWTVL</sequence>
<comment type="caution">
    <text evidence="8">The sequence shown here is derived from an EMBL/GenBank/DDBJ whole genome shotgun (WGS) entry which is preliminary data.</text>
</comment>
<feature type="transmembrane region" description="Helical" evidence="5">
    <location>
        <begin position="859"/>
        <end position="877"/>
    </location>
</feature>
<evidence type="ECO:0000256" key="1">
    <source>
        <dbReference type="ARBA" id="ARBA00004141"/>
    </source>
</evidence>
<feature type="transmembrane region" description="Helical" evidence="5">
    <location>
        <begin position="665"/>
        <end position="685"/>
    </location>
</feature>
<dbReference type="EMBL" id="CAJOBA010035760">
    <property type="protein sequence ID" value="CAF4010298.1"/>
    <property type="molecule type" value="Genomic_DNA"/>
</dbReference>
<feature type="transmembrane region" description="Helical" evidence="5">
    <location>
        <begin position="630"/>
        <end position="653"/>
    </location>
</feature>